<gene>
    <name evidence="4" type="ORF">LWI28_018379</name>
</gene>
<comment type="function">
    <text evidence="2">Involved in regulation of actin and microtubule organization. Part of a WAVE complex that activates the Arp2/3 complex.</text>
</comment>
<evidence type="ECO:0000313" key="5">
    <source>
        <dbReference type="Proteomes" id="UP001064489"/>
    </source>
</evidence>
<comment type="caution">
    <text evidence="4">The sequence shown here is derived from an EMBL/GenBank/DDBJ whole genome shotgun (WGS) entry which is preliminary data.</text>
</comment>
<accession>A0AAD5IRN5</accession>
<sequence length="312" mass="35740">MASTSSSVSSAQKASNHDEFFMQQSLIFSDTLKDLKNLRKQLYSAAEFFEVSYMKQDQKQIVVETSKDYAIKALINTIDHLGSVAFKVNSLLDEKIGEVSETELRFTCLEKRVQSCQEFINQYGLYEQLSVIKTPKHHKRYIFPVDENEDDLLDQTTSNHHSFSCLSLSAEEDLHQFQTAAQATTMQSPSSYVREPHSTLQYPLPSERQGTFSFTRISDNKKPPERRAASPSHFIRAGSLLKRSPSPSHSNAKRRYPSEPRRSVSLSSHTQKNRSDKDFEQYSSKGKRLFKALLSMRKTRKEGTLCKFLDEN</sequence>
<comment type="similarity">
    <text evidence="1">Belongs to the ABI family.</text>
</comment>
<dbReference type="EMBL" id="JAJSOW010000103">
    <property type="protein sequence ID" value="KAI9174507.1"/>
    <property type="molecule type" value="Genomic_DNA"/>
</dbReference>
<feature type="compositionally biased region" description="Polar residues" evidence="3">
    <location>
        <begin position="208"/>
        <end position="217"/>
    </location>
</feature>
<name>A0AAD5IRN5_ACENE</name>
<evidence type="ECO:0000313" key="4">
    <source>
        <dbReference type="EMBL" id="KAI9174507.1"/>
    </source>
</evidence>
<dbReference type="AlphaFoldDB" id="A0AAD5IRN5"/>
<reference evidence="4" key="1">
    <citation type="journal article" date="2022" name="Plant J.">
        <title>Strategies of tolerance reflected in two North American maple genomes.</title>
        <authorList>
            <person name="McEvoy S.L."/>
            <person name="Sezen U.U."/>
            <person name="Trouern-Trend A."/>
            <person name="McMahon S.M."/>
            <person name="Schaberg P.G."/>
            <person name="Yang J."/>
            <person name="Wegrzyn J.L."/>
            <person name="Swenson N.G."/>
        </authorList>
    </citation>
    <scope>NUCLEOTIDE SEQUENCE</scope>
    <source>
        <strain evidence="4">91603</strain>
    </source>
</reference>
<evidence type="ECO:0000256" key="2">
    <source>
        <dbReference type="ARBA" id="ARBA00025223"/>
    </source>
</evidence>
<dbReference type="InterPro" id="IPR028457">
    <property type="entry name" value="ABI"/>
</dbReference>
<evidence type="ECO:0000256" key="3">
    <source>
        <dbReference type="SAM" id="MobiDB-lite"/>
    </source>
</evidence>
<organism evidence="4 5">
    <name type="scientific">Acer negundo</name>
    <name type="common">Box elder</name>
    <dbReference type="NCBI Taxonomy" id="4023"/>
    <lineage>
        <taxon>Eukaryota</taxon>
        <taxon>Viridiplantae</taxon>
        <taxon>Streptophyta</taxon>
        <taxon>Embryophyta</taxon>
        <taxon>Tracheophyta</taxon>
        <taxon>Spermatophyta</taxon>
        <taxon>Magnoliopsida</taxon>
        <taxon>eudicotyledons</taxon>
        <taxon>Gunneridae</taxon>
        <taxon>Pentapetalae</taxon>
        <taxon>rosids</taxon>
        <taxon>malvids</taxon>
        <taxon>Sapindales</taxon>
        <taxon>Sapindaceae</taxon>
        <taxon>Hippocastanoideae</taxon>
        <taxon>Acereae</taxon>
        <taxon>Acer</taxon>
    </lineage>
</organism>
<dbReference type="Proteomes" id="UP001064489">
    <property type="component" value="Chromosome 8"/>
</dbReference>
<evidence type="ECO:0000256" key="1">
    <source>
        <dbReference type="ARBA" id="ARBA00010020"/>
    </source>
</evidence>
<protein>
    <recommendedName>
        <fullName evidence="6">Protein ABIL2</fullName>
    </recommendedName>
</protein>
<keyword evidence="5" id="KW-1185">Reference proteome</keyword>
<feature type="region of interest" description="Disordered" evidence="3">
    <location>
        <begin position="185"/>
        <end position="282"/>
    </location>
</feature>
<feature type="compositionally biased region" description="Basic and acidic residues" evidence="3">
    <location>
        <begin position="218"/>
        <end position="228"/>
    </location>
</feature>
<evidence type="ECO:0008006" key="6">
    <source>
        <dbReference type="Google" id="ProtNLM"/>
    </source>
</evidence>
<proteinExistence type="inferred from homology"/>
<dbReference type="PANTHER" id="PTHR10460">
    <property type="entry name" value="ABL INTERACTOR FAMILY MEMBER"/>
    <property type="match status" value="1"/>
</dbReference>
<dbReference type="PANTHER" id="PTHR10460:SF47">
    <property type="entry name" value="PROTEIN ABIL2"/>
    <property type="match status" value="1"/>
</dbReference>
<reference evidence="4" key="2">
    <citation type="submission" date="2023-02" db="EMBL/GenBank/DDBJ databases">
        <authorList>
            <person name="Swenson N.G."/>
            <person name="Wegrzyn J.L."/>
            <person name="Mcevoy S.L."/>
        </authorList>
    </citation>
    <scope>NUCLEOTIDE SEQUENCE</scope>
    <source>
        <strain evidence="4">91603</strain>
        <tissue evidence="4">Leaf</tissue>
    </source>
</reference>
<dbReference type="Gene3D" id="6.10.140.1620">
    <property type="match status" value="1"/>
</dbReference>